<reference evidence="2" key="1">
    <citation type="submission" date="2021-03" db="EMBL/GenBank/DDBJ databases">
        <title>Draft genome sequence of rust myrtle Austropuccinia psidii MF-1, a brazilian biotype.</title>
        <authorList>
            <person name="Quecine M.C."/>
            <person name="Pachon D.M.R."/>
            <person name="Bonatelli M.L."/>
            <person name="Correr F.H."/>
            <person name="Franceschini L.M."/>
            <person name="Leite T.F."/>
            <person name="Margarido G.R.A."/>
            <person name="Almeida C.A."/>
            <person name="Ferrarezi J.A."/>
            <person name="Labate C.A."/>
        </authorList>
    </citation>
    <scope>NUCLEOTIDE SEQUENCE</scope>
    <source>
        <strain evidence="2">MF-1</strain>
    </source>
</reference>
<evidence type="ECO:0000313" key="2">
    <source>
        <dbReference type="EMBL" id="MBW0466553.1"/>
    </source>
</evidence>
<dbReference type="EMBL" id="AVOT02001332">
    <property type="protein sequence ID" value="MBW0466553.1"/>
    <property type="molecule type" value="Genomic_DNA"/>
</dbReference>
<evidence type="ECO:0000313" key="3">
    <source>
        <dbReference type="Proteomes" id="UP000765509"/>
    </source>
</evidence>
<evidence type="ECO:0000256" key="1">
    <source>
        <dbReference type="SAM" id="MobiDB-lite"/>
    </source>
</evidence>
<feature type="region of interest" description="Disordered" evidence="1">
    <location>
        <begin position="1"/>
        <end position="34"/>
    </location>
</feature>
<sequence>MRPKEAKGQAHLSQRLSSGNHHRPSKAPPQFKGKPFPQLWTPNCRNQECGIYGIIYHYAPFFFRNSMVIVSRPPYIISNQVPRSITQLQRQVSVIQCCNPWWPSEYFLRTPTNWSFRFWLFNFNSIHPKGILAQESERAISRC</sequence>
<proteinExistence type="predicted"/>
<dbReference type="AlphaFoldDB" id="A0A9Q3GGE5"/>
<comment type="caution">
    <text evidence="2">The sequence shown here is derived from an EMBL/GenBank/DDBJ whole genome shotgun (WGS) entry which is preliminary data.</text>
</comment>
<organism evidence="2 3">
    <name type="scientific">Austropuccinia psidii MF-1</name>
    <dbReference type="NCBI Taxonomy" id="1389203"/>
    <lineage>
        <taxon>Eukaryota</taxon>
        <taxon>Fungi</taxon>
        <taxon>Dikarya</taxon>
        <taxon>Basidiomycota</taxon>
        <taxon>Pucciniomycotina</taxon>
        <taxon>Pucciniomycetes</taxon>
        <taxon>Pucciniales</taxon>
        <taxon>Sphaerophragmiaceae</taxon>
        <taxon>Austropuccinia</taxon>
    </lineage>
</organism>
<name>A0A9Q3GGE5_9BASI</name>
<keyword evidence="3" id="KW-1185">Reference proteome</keyword>
<accession>A0A9Q3GGE5</accession>
<dbReference type="Proteomes" id="UP000765509">
    <property type="component" value="Unassembled WGS sequence"/>
</dbReference>
<gene>
    <name evidence="2" type="ORF">O181_006268</name>
</gene>
<protein>
    <submittedName>
        <fullName evidence="2">Uncharacterized protein</fullName>
    </submittedName>
</protein>